<keyword evidence="5" id="KW-0325">Glycoprotein</keyword>
<dbReference type="Pfam" id="PF07731">
    <property type="entry name" value="Cu-oxidase_2"/>
    <property type="match status" value="1"/>
</dbReference>
<dbReference type="PANTHER" id="PTHR11709:SF87">
    <property type="entry name" value="LACCASE"/>
    <property type="match status" value="1"/>
</dbReference>
<feature type="domain" description="Plastocyanin-like" evidence="8">
    <location>
        <begin position="284"/>
        <end position="343"/>
    </location>
</feature>
<evidence type="ECO:0000313" key="9">
    <source>
        <dbReference type="EMBL" id="KAK7735567.1"/>
    </source>
</evidence>
<reference evidence="9 10" key="1">
    <citation type="journal article" date="2023" name="PLoS ONE">
        <title>Cytospora paraplurivora sp. nov. isolated from orchards with fruit tree decline syndrome in Ontario, Canada.</title>
        <authorList>
            <person name="Ilyukhin E."/>
            <person name="Nguyen H.D.T."/>
            <person name="Castle A.J."/>
            <person name="Ellouze W."/>
        </authorList>
    </citation>
    <scope>NUCLEOTIDE SEQUENCE [LARGE SCALE GENOMIC DNA]</scope>
    <source>
        <strain evidence="9 10">FDS-564</strain>
    </source>
</reference>
<keyword evidence="6" id="KW-0439">Lignin degradation</keyword>
<dbReference type="InterPro" id="IPR045087">
    <property type="entry name" value="Cu-oxidase_fam"/>
</dbReference>
<dbReference type="Proteomes" id="UP001320245">
    <property type="component" value="Unassembled WGS sequence"/>
</dbReference>
<comment type="catalytic activity">
    <reaction evidence="1">
        <text>4 hydroquinone + O2 = 4 benzosemiquinone + 2 H2O</text>
        <dbReference type="Rhea" id="RHEA:11276"/>
        <dbReference type="ChEBI" id="CHEBI:15377"/>
        <dbReference type="ChEBI" id="CHEBI:15379"/>
        <dbReference type="ChEBI" id="CHEBI:17594"/>
        <dbReference type="ChEBI" id="CHEBI:17977"/>
        <dbReference type="EC" id="1.10.3.2"/>
    </reaction>
</comment>
<dbReference type="FunFam" id="2.60.40.420:FF:000045">
    <property type="entry name" value="Laccase 2"/>
    <property type="match status" value="1"/>
</dbReference>
<evidence type="ECO:0000313" key="10">
    <source>
        <dbReference type="Proteomes" id="UP001320245"/>
    </source>
</evidence>
<dbReference type="InterPro" id="IPR011706">
    <property type="entry name" value="Cu-oxidase_C"/>
</dbReference>
<dbReference type="Gene3D" id="2.60.40.420">
    <property type="entry name" value="Cupredoxins - blue copper proteins"/>
    <property type="match status" value="2"/>
</dbReference>
<dbReference type="GO" id="GO:0046274">
    <property type="term" value="P:lignin catabolic process"/>
    <property type="evidence" value="ECO:0007669"/>
    <property type="project" value="UniProtKB-KW"/>
</dbReference>
<protein>
    <recommendedName>
        <fullName evidence="4">laccase</fullName>
        <ecNumber evidence="4">1.10.3.2</ecNumber>
    </recommendedName>
</protein>
<organism evidence="9 10">
    <name type="scientific">Cytospora paraplurivora</name>
    <dbReference type="NCBI Taxonomy" id="2898453"/>
    <lineage>
        <taxon>Eukaryota</taxon>
        <taxon>Fungi</taxon>
        <taxon>Dikarya</taxon>
        <taxon>Ascomycota</taxon>
        <taxon>Pezizomycotina</taxon>
        <taxon>Sordariomycetes</taxon>
        <taxon>Sordariomycetidae</taxon>
        <taxon>Diaporthales</taxon>
        <taxon>Cytosporaceae</taxon>
        <taxon>Cytospora</taxon>
    </lineage>
</organism>
<dbReference type="AlphaFoldDB" id="A0AAN9U2M2"/>
<dbReference type="EMBL" id="JAJSPL020000038">
    <property type="protein sequence ID" value="KAK7735567.1"/>
    <property type="molecule type" value="Genomic_DNA"/>
</dbReference>
<evidence type="ECO:0000256" key="6">
    <source>
        <dbReference type="ARBA" id="ARBA00023185"/>
    </source>
</evidence>
<dbReference type="PANTHER" id="PTHR11709">
    <property type="entry name" value="MULTI-COPPER OXIDASE"/>
    <property type="match status" value="1"/>
</dbReference>
<dbReference type="SUPFAM" id="SSF49503">
    <property type="entry name" value="Cupredoxins"/>
    <property type="match status" value="2"/>
</dbReference>
<gene>
    <name evidence="9" type="primary">lcc1</name>
    <name evidence="9" type="ORF">SLS53_007480</name>
</gene>
<comment type="similarity">
    <text evidence="3">Belongs to the multicopper oxidase family.</text>
</comment>
<dbReference type="GO" id="GO:0052716">
    <property type="term" value="F:hydroquinone:oxygen oxidoreductase activity"/>
    <property type="evidence" value="ECO:0007669"/>
    <property type="project" value="UniProtKB-EC"/>
</dbReference>
<comment type="cofactor">
    <cofactor evidence="2">
        <name>Cu cation</name>
        <dbReference type="ChEBI" id="CHEBI:23378"/>
    </cofactor>
</comment>
<accession>A0AAN9U2M2</accession>
<dbReference type="Pfam" id="PF00394">
    <property type="entry name" value="Cu-oxidase"/>
    <property type="match status" value="1"/>
</dbReference>
<dbReference type="InterPro" id="IPR008972">
    <property type="entry name" value="Cupredoxin"/>
</dbReference>
<dbReference type="EC" id="1.10.3.2" evidence="4"/>
<evidence type="ECO:0000256" key="3">
    <source>
        <dbReference type="ARBA" id="ARBA00010609"/>
    </source>
</evidence>
<dbReference type="GO" id="GO:0005507">
    <property type="term" value="F:copper ion binding"/>
    <property type="evidence" value="ECO:0007669"/>
    <property type="project" value="InterPro"/>
</dbReference>
<dbReference type="InterPro" id="IPR001117">
    <property type="entry name" value="Cu-oxidase_2nd"/>
</dbReference>
<evidence type="ECO:0000256" key="1">
    <source>
        <dbReference type="ARBA" id="ARBA00000349"/>
    </source>
</evidence>
<comment type="caution">
    <text evidence="9">The sequence shown here is derived from an EMBL/GenBank/DDBJ whole genome shotgun (WGS) entry which is preliminary data.</text>
</comment>
<evidence type="ECO:0000259" key="7">
    <source>
        <dbReference type="Pfam" id="PF00394"/>
    </source>
</evidence>
<evidence type="ECO:0000256" key="2">
    <source>
        <dbReference type="ARBA" id="ARBA00001935"/>
    </source>
</evidence>
<name>A0AAN9U2M2_9PEZI</name>
<evidence type="ECO:0000256" key="5">
    <source>
        <dbReference type="ARBA" id="ARBA00023180"/>
    </source>
</evidence>
<sequence>MHWHGIRQLNTNYGNGIAGPIHIDGPASLNYDIDLGPFVLTDYYHRAADELLLDERYNGPPTSQNVLFNGKTVNPDTGVGEYARIKLTPGKRHRLRLINTSVQHNLVVSIVKHDMTVIGTDFVPVNSFTTNSLLIGVGQRYDVTIDASQAVDNYWFNVTLGTSQGSGFCGTSENLFPAAIVQYDGAADDIPTKQGTAPSDHNCLDSLDFVPVVSRTVPTSFTPSSANTLDLTLSIISKAFVWNINGSPMKVDWNKPLAQYIYKNETNYPSSENILKVDGEDDQGHDFVVIGRSPDSAPASQTKYEFDASLVRGSNRVRRDVTMLPAKGWLLLAFKADNPGAWL</sequence>
<keyword evidence="10" id="KW-1185">Reference proteome</keyword>
<evidence type="ECO:0000256" key="4">
    <source>
        <dbReference type="ARBA" id="ARBA00012297"/>
    </source>
</evidence>
<evidence type="ECO:0000259" key="8">
    <source>
        <dbReference type="Pfam" id="PF07731"/>
    </source>
</evidence>
<proteinExistence type="inferred from homology"/>
<feature type="domain" description="Plastocyanin-like" evidence="7">
    <location>
        <begin position="37"/>
        <end position="186"/>
    </location>
</feature>
<dbReference type="CDD" id="cd13880">
    <property type="entry name" value="CuRO_2_MaLCC_like"/>
    <property type="match status" value="1"/>
</dbReference>